<dbReference type="AlphaFoldDB" id="A0A4R3MJM0"/>
<evidence type="ECO:0000256" key="1">
    <source>
        <dbReference type="SAM" id="Phobius"/>
    </source>
</evidence>
<accession>A0A4R3MJM0</accession>
<keyword evidence="3" id="KW-1185">Reference proteome</keyword>
<dbReference type="OrthoDB" id="9784805at2"/>
<dbReference type="EMBL" id="SMAL01000006">
    <property type="protein sequence ID" value="TCT14320.1"/>
    <property type="molecule type" value="Genomic_DNA"/>
</dbReference>
<organism evidence="2 3">
    <name type="scientific">Natranaerovirga pectinivora</name>
    <dbReference type="NCBI Taxonomy" id="682400"/>
    <lineage>
        <taxon>Bacteria</taxon>
        <taxon>Bacillati</taxon>
        <taxon>Bacillota</taxon>
        <taxon>Clostridia</taxon>
        <taxon>Lachnospirales</taxon>
        <taxon>Natranaerovirgaceae</taxon>
        <taxon>Natranaerovirga</taxon>
    </lineage>
</organism>
<dbReference type="PANTHER" id="PTHR42867:SF1">
    <property type="entry name" value="MEMBRANE PROTEIN-RELATED"/>
    <property type="match status" value="1"/>
</dbReference>
<feature type="transmembrane region" description="Helical" evidence="1">
    <location>
        <begin position="236"/>
        <end position="257"/>
    </location>
</feature>
<dbReference type="PANTHER" id="PTHR42867">
    <property type="entry name" value="MEMBRANE PROTEIN-RELATED"/>
    <property type="match status" value="1"/>
</dbReference>
<dbReference type="Pfam" id="PF07136">
    <property type="entry name" value="DUF1385"/>
    <property type="match status" value="1"/>
</dbReference>
<gene>
    <name evidence="2" type="ORF">EDC18_106118</name>
</gene>
<reference evidence="2 3" key="1">
    <citation type="submission" date="2019-03" db="EMBL/GenBank/DDBJ databases">
        <title>Genomic Encyclopedia of Type Strains, Phase IV (KMG-IV): sequencing the most valuable type-strain genomes for metagenomic binning, comparative biology and taxonomic classification.</title>
        <authorList>
            <person name="Goeker M."/>
        </authorList>
    </citation>
    <scope>NUCLEOTIDE SEQUENCE [LARGE SCALE GENOMIC DNA]</scope>
    <source>
        <strain evidence="2 3">DSM 24629</strain>
    </source>
</reference>
<dbReference type="RefSeq" id="WP_132252609.1">
    <property type="nucleotide sequence ID" value="NZ_SMAL01000006.1"/>
</dbReference>
<feature type="transmembrane region" description="Helical" evidence="1">
    <location>
        <begin position="211"/>
        <end position="230"/>
    </location>
</feature>
<keyword evidence="1" id="KW-0472">Membrane</keyword>
<comment type="caution">
    <text evidence="2">The sequence shown here is derived from an EMBL/GenBank/DDBJ whole genome shotgun (WGS) entry which is preliminary data.</text>
</comment>
<evidence type="ECO:0000313" key="2">
    <source>
        <dbReference type="EMBL" id="TCT14320.1"/>
    </source>
</evidence>
<keyword evidence="1" id="KW-1133">Transmembrane helix</keyword>
<protein>
    <submittedName>
        <fullName evidence="2">Uncharacterized protein YqhQ</fullName>
    </submittedName>
</protein>
<dbReference type="InterPro" id="IPR010787">
    <property type="entry name" value="DUF1385"/>
</dbReference>
<dbReference type="Proteomes" id="UP000294902">
    <property type="component" value="Unassembled WGS sequence"/>
</dbReference>
<keyword evidence="1" id="KW-0812">Transmembrane</keyword>
<evidence type="ECO:0000313" key="3">
    <source>
        <dbReference type="Proteomes" id="UP000294902"/>
    </source>
</evidence>
<feature type="transmembrane region" description="Helical" evidence="1">
    <location>
        <begin position="110"/>
        <end position="134"/>
    </location>
</feature>
<feature type="transmembrane region" description="Helical" evidence="1">
    <location>
        <begin position="146"/>
        <end position="166"/>
    </location>
</feature>
<sequence length="313" mass="35498">MKRVNIGGQAVIEGVMMKCEDKYTIAVRKSDKDIVINNQEYKSASKKYKVLKMPILRGILAFVESMIIGVKTLTYSAEFFDVEEDDNEKLKESKIDHFINKVLGDKAQDVLVGISVVFATFISIGLFMVAPLLITRLIREFAPIHAIQNLVEGIVRIGIFLSYILLISKMKDIQRVFQYHGAEHKTINCLEHDESLTIENVKKHSRLHKRCGTSFLFIVMFVSILVFMFIRIDVFWVRLLSRIVLVPIIAGISYEIIRFAGKSESKLVDIISYPGMCIQRLTTKEPDDEQIEVAIVAVKGVLNNGENPSTNIL</sequence>
<proteinExistence type="predicted"/>
<name>A0A4R3MJM0_9FIRM</name>